<evidence type="ECO:0000256" key="4">
    <source>
        <dbReference type="ARBA" id="ARBA00022598"/>
    </source>
</evidence>
<comment type="similarity">
    <text evidence="10">Belongs to the class-II aminoacyl-tRNA synthetase family. ProS type 1 subfamily.</text>
</comment>
<keyword evidence="3 10" id="KW-0963">Cytoplasm</keyword>
<dbReference type="InterPro" id="IPR006195">
    <property type="entry name" value="aa-tRNA-synth_II"/>
</dbReference>
<dbReference type="InterPro" id="IPR036621">
    <property type="entry name" value="Anticodon-bd_dom_sf"/>
</dbReference>
<evidence type="ECO:0000256" key="5">
    <source>
        <dbReference type="ARBA" id="ARBA00022741"/>
    </source>
</evidence>
<dbReference type="NCBIfam" id="NF006625">
    <property type="entry name" value="PRK09194.1"/>
    <property type="match status" value="1"/>
</dbReference>
<feature type="domain" description="Aminoacyl-transfer RNA synthetases class-II family profile" evidence="11">
    <location>
        <begin position="38"/>
        <end position="483"/>
    </location>
</feature>
<dbReference type="InterPro" id="IPR007214">
    <property type="entry name" value="YbaK/aa-tRNA-synth-assoc-dom"/>
</dbReference>
<comment type="caution">
    <text evidence="12">The sequence shown here is derived from an EMBL/GenBank/DDBJ whole genome shotgun (WGS) entry which is preliminary data.</text>
</comment>
<evidence type="ECO:0000313" key="12">
    <source>
        <dbReference type="EMBL" id="MBN1574690.1"/>
    </source>
</evidence>
<dbReference type="InterPro" id="IPR002316">
    <property type="entry name" value="Pro-tRNA-ligase_IIa"/>
</dbReference>
<protein>
    <recommendedName>
        <fullName evidence="10">Proline--tRNA ligase</fullName>
        <ecNumber evidence="10">6.1.1.15</ecNumber>
    </recommendedName>
    <alternativeName>
        <fullName evidence="10">Prolyl-tRNA synthetase</fullName>
        <shortName evidence="10">ProRS</shortName>
    </alternativeName>
</protein>
<sequence length="592" mass="65330">MKDSFTRYSNSFINTRREDPGDAEIPSHRLLLRGGFIRQVTAGVFDFTPLAFKVMTRIMAIIRDEMNGIGGQEVLMPVLNPASLWIESERYNVMGPELIRFKDRRGTGMCLAMTNEETVTDLARGYVSSYRDLPFMLYHIQTKIRDEARPRGGLVRVREFLMKDAYSFHRSVADLSEYYVDVYEAYGRIFARMALPSVPVEADSGAMGGSASHEFILPTEWGEDTFASCNVCGMSANVERAEVITAKADEPAKHPGPEKVHTPNMTTIDDLKSFFGIENDRFLKAVAYSYDDGEGSGHKIVIVFINGAYEVNETKLTNRLGAIELDVADPKALEELGIVPGFISPRVAGKKGVTVIFDKTVLSQPVYIVGGDEIDYHIKNFVPGRDFVIDTTIDLATVREGDPCPSCVETGGKTTGKITLKRGIELGHTFQLGRRYSKVMGLKYLSEEGKEETVVMGCYGIGVERAMASIVEAHHDDRGIIWPVSVAPFDLVVLPLGADDVVKGVALEVAKSLGDGFEVILDDREETAGVKFADSELLGFPLRVVVSKKLVEKGEVEIKVRRSGEVVVVKKEKAVDEVRSLLEKLAMEEGGN</sequence>
<dbReference type="NCBIfam" id="TIGR00409">
    <property type="entry name" value="proS_fam_II"/>
    <property type="match status" value="1"/>
</dbReference>
<organism evidence="12 13">
    <name type="scientific">Candidatus Zymogenus saltonus</name>
    <dbReference type="NCBI Taxonomy" id="2844893"/>
    <lineage>
        <taxon>Bacteria</taxon>
        <taxon>Deltaproteobacteria</taxon>
        <taxon>Candidatus Zymogenia</taxon>
        <taxon>Candidatus Zymogeniales</taxon>
        <taxon>Candidatus Zymogenaceae</taxon>
        <taxon>Candidatus Zymogenus</taxon>
    </lineage>
</organism>
<accession>A0A9D8KGM8</accession>
<dbReference type="InterPro" id="IPR050062">
    <property type="entry name" value="Pro-tRNA_synthetase"/>
</dbReference>
<dbReference type="GO" id="GO:0004827">
    <property type="term" value="F:proline-tRNA ligase activity"/>
    <property type="evidence" value="ECO:0007669"/>
    <property type="project" value="UniProtKB-UniRule"/>
</dbReference>
<dbReference type="CDD" id="cd00861">
    <property type="entry name" value="ProRS_anticodon_short"/>
    <property type="match status" value="1"/>
</dbReference>
<evidence type="ECO:0000256" key="8">
    <source>
        <dbReference type="ARBA" id="ARBA00023146"/>
    </source>
</evidence>
<dbReference type="PANTHER" id="PTHR42753">
    <property type="entry name" value="MITOCHONDRIAL RIBOSOME PROTEIN L39/PROLYL-TRNA LIGASE FAMILY MEMBER"/>
    <property type="match status" value="1"/>
</dbReference>
<dbReference type="EC" id="6.1.1.15" evidence="10"/>
<comment type="function">
    <text evidence="10">Catalyzes the attachment of proline to tRNA(Pro) in a two-step reaction: proline is first activated by ATP to form Pro-AMP and then transferred to the acceptor end of tRNA(Pro). As ProRS can inadvertently accommodate and process non-cognate amino acids such as alanine and cysteine, to avoid such errors it has two additional distinct editing activities against alanine. One activity is designated as 'pretransfer' editing and involves the tRNA(Pro)-independent hydrolysis of activated Ala-AMP. The other activity is designated 'posttransfer' editing and involves deacylation of mischarged Ala-tRNA(Pro). The misacylated Cys-tRNA(Pro) is not edited by ProRS.</text>
</comment>
<dbReference type="GO" id="GO:0005524">
    <property type="term" value="F:ATP binding"/>
    <property type="evidence" value="ECO:0007669"/>
    <property type="project" value="UniProtKB-UniRule"/>
</dbReference>
<comment type="subunit">
    <text evidence="2 10">Homodimer.</text>
</comment>
<dbReference type="Pfam" id="PF03129">
    <property type="entry name" value="HGTP_anticodon"/>
    <property type="match status" value="1"/>
</dbReference>
<dbReference type="Pfam" id="PF00587">
    <property type="entry name" value="tRNA-synt_2b"/>
    <property type="match status" value="1"/>
</dbReference>
<dbReference type="InterPro" id="IPR023717">
    <property type="entry name" value="Pro-tRNA-Synthase_IIa_type1"/>
</dbReference>
<dbReference type="Gene3D" id="3.40.50.800">
    <property type="entry name" value="Anticodon-binding domain"/>
    <property type="match status" value="1"/>
</dbReference>
<dbReference type="PANTHER" id="PTHR42753:SF2">
    <property type="entry name" value="PROLINE--TRNA LIGASE"/>
    <property type="match status" value="1"/>
</dbReference>
<reference evidence="12" key="2">
    <citation type="submission" date="2021-01" db="EMBL/GenBank/DDBJ databases">
        <authorList>
            <person name="Hahn C.R."/>
            <person name="Youssef N.H."/>
            <person name="Elshahed M."/>
        </authorList>
    </citation>
    <scope>NUCLEOTIDE SEQUENCE</scope>
    <source>
        <strain evidence="12">Zod_Metabat.24</strain>
    </source>
</reference>
<dbReference type="InterPro" id="IPR036754">
    <property type="entry name" value="YbaK/aa-tRNA-synt-asso_dom_sf"/>
</dbReference>
<name>A0A9D8KGM8_9DELT</name>
<evidence type="ECO:0000256" key="10">
    <source>
        <dbReference type="HAMAP-Rule" id="MF_01569"/>
    </source>
</evidence>
<dbReference type="SUPFAM" id="SSF55826">
    <property type="entry name" value="YbaK/ProRS associated domain"/>
    <property type="match status" value="1"/>
</dbReference>
<dbReference type="Gene3D" id="3.30.930.10">
    <property type="entry name" value="Bira Bifunctional Protein, Domain 2"/>
    <property type="match status" value="2"/>
</dbReference>
<dbReference type="InterPro" id="IPR004154">
    <property type="entry name" value="Anticodon-bd"/>
</dbReference>
<evidence type="ECO:0000256" key="9">
    <source>
        <dbReference type="ARBA" id="ARBA00047671"/>
    </source>
</evidence>
<keyword evidence="7 10" id="KW-0648">Protein biosynthesis</keyword>
<evidence type="ECO:0000256" key="2">
    <source>
        <dbReference type="ARBA" id="ARBA00011738"/>
    </source>
</evidence>
<comment type="catalytic activity">
    <reaction evidence="9 10">
        <text>tRNA(Pro) + L-proline + ATP = L-prolyl-tRNA(Pro) + AMP + diphosphate</text>
        <dbReference type="Rhea" id="RHEA:14305"/>
        <dbReference type="Rhea" id="RHEA-COMP:9700"/>
        <dbReference type="Rhea" id="RHEA-COMP:9702"/>
        <dbReference type="ChEBI" id="CHEBI:30616"/>
        <dbReference type="ChEBI" id="CHEBI:33019"/>
        <dbReference type="ChEBI" id="CHEBI:60039"/>
        <dbReference type="ChEBI" id="CHEBI:78442"/>
        <dbReference type="ChEBI" id="CHEBI:78532"/>
        <dbReference type="ChEBI" id="CHEBI:456215"/>
        <dbReference type="EC" id="6.1.1.15"/>
    </reaction>
</comment>
<comment type="domain">
    <text evidence="10">Consists of three domains: the N-terminal catalytic domain, the editing domain and the C-terminal anticodon-binding domain.</text>
</comment>
<dbReference type="Proteomes" id="UP000809273">
    <property type="component" value="Unassembled WGS sequence"/>
</dbReference>
<dbReference type="AlphaFoldDB" id="A0A9D8KGM8"/>
<dbReference type="PROSITE" id="PS50862">
    <property type="entry name" value="AA_TRNA_LIGASE_II"/>
    <property type="match status" value="1"/>
</dbReference>
<evidence type="ECO:0000256" key="3">
    <source>
        <dbReference type="ARBA" id="ARBA00022490"/>
    </source>
</evidence>
<dbReference type="GO" id="GO:0002161">
    <property type="term" value="F:aminoacyl-tRNA deacylase activity"/>
    <property type="evidence" value="ECO:0007669"/>
    <property type="project" value="InterPro"/>
</dbReference>
<evidence type="ECO:0000313" key="13">
    <source>
        <dbReference type="Proteomes" id="UP000809273"/>
    </source>
</evidence>
<dbReference type="CDD" id="cd04334">
    <property type="entry name" value="ProRS-INS"/>
    <property type="match status" value="1"/>
</dbReference>
<dbReference type="GO" id="GO:0006433">
    <property type="term" value="P:prolyl-tRNA aminoacylation"/>
    <property type="evidence" value="ECO:0007669"/>
    <property type="project" value="UniProtKB-UniRule"/>
</dbReference>
<keyword evidence="5 10" id="KW-0547">Nucleotide-binding</keyword>
<dbReference type="SUPFAM" id="SSF52954">
    <property type="entry name" value="Class II aaRS ABD-related"/>
    <property type="match status" value="1"/>
</dbReference>
<keyword evidence="6 10" id="KW-0067">ATP-binding</keyword>
<proteinExistence type="inferred from homology"/>
<dbReference type="InterPro" id="IPR045864">
    <property type="entry name" value="aa-tRNA-synth_II/BPL/LPL"/>
</dbReference>
<dbReference type="SUPFAM" id="SSF55681">
    <property type="entry name" value="Class II aaRS and biotin synthetases"/>
    <property type="match status" value="1"/>
</dbReference>
<dbReference type="InterPro" id="IPR002314">
    <property type="entry name" value="aa-tRNA-synt_IIb"/>
</dbReference>
<dbReference type="GO" id="GO:0005829">
    <property type="term" value="C:cytosol"/>
    <property type="evidence" value="ECO:0007669"/>
    <property type="project" value="TreeGrafter"/>
</dbReference>
<keyword evidence="8 10" id="KW-0030">Aminoacyl-tRNA synthetase</keyword>
<reference evidence="12" key="1">
    <citation type="journal article" date="2021" name="Environ. Microbiol.">
        <title>Genomic characterization of three novel Desulfobacterota classes expand the metabolic and phylogenetic diversity of the phylum.</title>
        <authorList>
            <person name="Murphy C.L."/>
            <person name="Biggerstaff J."/>
            <person name="Eichhorn A."/>
            <person name="Ewing E."/>
            <person name="Shahan R."/>
            <person name="Soriano D."/>
            <person name="Stewart S."/>
            <person name="VanMol K."/>
            <person name="Walker R."/>
            <person name="Walters P."/>
            <person name="Elshahed M.S."/>
            <person name="Youssef N.H."/>
        </authorList>
    </citation>
    <scope>NUCLEOTIDE SEQUENCE</scope>
    <source>
        <strain evidence="12">Zod_Metabat.24</strain>
    </source>
</reference>
<dbReference type="EMBL" id="JAFGIX010000086">
    <property type="protein sequence ID" value="MBN1574690.1"/>
    <property type="molecule type" value="Genomic_DNA"/>
</dbReference>
<evidence type="ECO:0000259" key="11">
    <source>
        <dbReference type="PROSITE" id="PS50862"/>
    </source>
</evidence>
<dbReference type="PRINTS" id="PR01046">
    <property type="entry name" value="TRNASYNTHPRO"/>
</dbReference>
<evidence type="ECO:0000256" key="6">
    <source>
        <dbReference type="ARBA" id="ARBA00022840"/>
    </source>
</evidence>
<gene>
    <name evidence="10" type="primary">proS</name>
    <name evidence="12" type="ORF">JW984_15945</name>
</gene>
<evidence type="ECO:0000256" key="1">
    <source>
        <dbReference type="ARBA" id="ARBA00004496"/>
    </source>
</evidence>
<dbReference type="Pfam" id="PF04073">
    <property type="entry name" value="tRNA_edit"/>
    <property type="match status" value="1"/>
</dbReference>
<dbReference type="HAMAP" id="MF_01569">
    <property type="entry name" value="Pro_tRNA_synth_type1"/>
    <property type="match status" value="1"/>
</dbReference>
<comment type="subcellular location">
    <subcellularLocation>
        <location evidence="1 10">Cytoplasm</location>
    </subcellularLocation>
</comment>
<dbReference type="InterPro" id="IPR004500">
    <property type="entry name" value="Pro-tRNA-synth_IIa_bac-type"/>
</dbReference>
<keyword evidence="4 10" id="KW-0436">Ligase</keyword>
<evidence type="ECO:0000256" key="7">
    <source>
        <dbReference type="ARBA" id="ARBA00022917"/>
    </source>
</evidence>
<dbReference type="InterPro" id="IPR044140">
    <property type="entry name" value="ProRS_anticodon_short"/>
</dbReference>